<accession>A0A645BY71</accession>
<dbReference type="AlphaFoldDB" id="A0A645BY71"/>
<dbReference type="EMBL" id="VSSQ01023340">
    <property type="protein sequence ID" value="MPM70205.1"/>
    <property type="molecule type" value="Genomic_DNA"/>
</dbReference>
<reference evidence="1" key="1">
    <citation type="submission" date="2019-08" db="EMBL/GenBank/DDBJ databases">
        <authorList>
            <person name="Kucharzyk K."/>
            <person name="Murdoch R.W."/>
            <person name="Higgins S."/>
            <person name="Loffler F."/>
        </authorList>
    </citation>
    <scope>NUCLEOTIDE SEQUENCE</scope>
</reference>
<comment type="caution">
    <text evidence="1">The sequence shown here is derived from an EMBL/GenBank/DDBJ whole genome shotgun (WGS) entry which is preliminary data.</text>
</comment>
<evidence type="ECO:0000313" key="1">
    <source>
        <dbReference type="EMBL" id="MPM70205.1"/>
    </source>
</evidence>
<name>A0A645BY71_9ZZZZ</name>
<protein>
    <submittedName>
        <fullName evidence="1">Uncharacterized protein</fullName>
    </submittedName>
</protein>
<proteinExistence type="predicted"/>
<gene>
    <name evidence="1" type="ORF">SDC9_117158</name>
</gene>
<sequence>MVYTSKAAGAPFTVIDAFVAYAFFFSMIVGDSGFVGCVGVTAL</sequence>
<organism evidence="1">
    <name type="scientific">bioreactor metagenome</name>
    <dbReference type="NCBI Taxonomy" id="1076179"/>
    <lineage>
        <taxon>unclassified sequences</taxon>
        <taxon>metagenomes</taxon>
        <taxon>ecological metagenomes</taxon>
    </lineage>
</organism>